<protein>
    <submittedName>
        <fullName evidence="1">Uncharacterized protein</fullName>
    </submittedName>
</protein>
<dbReference type="EMBL" id="RBZW01000014">
    <property type="protein sequence ID" value="THE65929.1"/>
    <property type="molecule type" value="Genomic_DNA"/>
</dbReference>
<gene>
    <name evidence="1" type="ORF">D8Y22_05255</name>
</gene>
<dbReference type="AlphaFoldDB" id="A0A4S3TNP0"/>
<comment type="caution">
    <text evidence="1">The sequence shown here is derived from an EMBL/GenBank/DDBJ whole genome shotgun (WGS) entry which is preliminary data.</text>
</comment>
<accession>A0A4S3TNP0</accession>
<evidence type="ECO:0000313" key="1">
    <source>
        <dbReference type="EMBL" id="THE65929.1"/>
    </source>
</evidence>
<evidence type="ECO:0000313" key="2">
    <source>
        <dbReference type="Proteomes" id="UP000318864"/>
    </source>
</evidence>
<reference evidence="1 2" key="1">
    <citation type="submission" date="2018-10" db="EMBL/GenBank/DDBJ databases">
        <title>Natronolimnobius sp. XQ-INN 246 isolated from Inner Mongolia Autonomous Region of China.</title>
        <authorList>
            <person name="Xue Q."/>
        </authorList>
    </citation>
    <scope>NUCLEOTIDE SEQUENCE [LARGE SCALE GENOMIC DNA]</scope>
    <source>
        <strain evidence="1 2">XQ-INN 246</strain>
    </source>
</reference>
<dbReference type="PROSITE" id="PS51257">
    <property type="entry name" value="PROKAR_LIPOPROTEIN"/>
    <property type="match status" value="1"/>
</dbReference>
<dbReference type="Proteomes" id="UP000318864">
    <property type="component" value="Unassembled WGS sequence"/>
</dbReference>
<proteinExistence type="predicted"/>
<dbReference type="OrthoDB" id="201863at2157"/>
<organism evidence="1 2">
    <name type="scientific">Salinadaptatus halalkaliphilus</name>
    <dbReference type="NCBI Taxonomy" id="2419781"/>
    <lineage>
        <taxon>Archaea</taxon>
        <taxon>Methanobacteriati</taxon>
        <taxon>Methanobacteriota</taxon>
        <taxon>Stenosarchaea group</taxon>
        <taxon>Halobacteria</taxon>
        <taxon>Halobacteriales</taxon>
        <taxon>Natrialbaceae</taxon>
        <taxon>Salinadaptatus</taxon>
    </lineage>
</organism>
<keyword evidence="2" id="KW-1185">Reference proteome</keyword>
<dbReference type="RefSeq" id="WP_141463661.1">
    <property type="nucleotide sequence ID" value="NZ_RBZW01000014.1"/>
</dbReference>
<sequence length="311" mass="34626">MFRPSRRTLLASIGGLVLSGCLSRGSRGELPVEGTFPNGYPEYDDVERVVAYGEIDPDTTPIYLEPSTTTLTENEGATFTLTNAAGRTFALNPYGWRLHKRVDDRWYHVAPWEVPLPLTNLRAGDSHVWTLRVDNAALEPGGSPDRGGGQEPNPIAGLGGGEYAFGTRGWFEDESHEDAIGFSARFDLETEPLELTPSDAISETKWDDETLVAMSDRGDADSDSTRLGAYELVRTDDDVRGDPHITETLMRNDQLRDVVALAREYDADRVRLKEYDGTHPIFGSRDDGYYEYDGETYEISTRELEGDETDE</sequence>
<name>A0A4S3TNP0_9EURY</name>